<dbReference type="InterPro" id="IPR001478">
    <property type="entry name" value="PDZ"/>
</dbReference>
<dbReference type="SMART" id="SM00245">
    <property type="entry name" value="TSPc"/>
    <property type="match status" value="1"/>
</dbReference>
<dbReference type="Gene3D" id="3.90.226.10">
    <property type="entry name" value="2-enoyl-CoA Hydratase, Chain A, domain 1"/>
    <property type="match status" value="1"/>
</dbReference>
<evidence type="ECO:0000259" key="7">
    <source>
        <dbReference type="PROSITE" id="PS50106"/>
    </source>
</evidence>
<dbReference type="FunFam" id="2.30.42.10:FF:000063">
    <property type="entry name" value="Peptidase, S41 family"/>
    <property type="match status" value="1"/>
</dbReference>
<dbReference type="GO" id="GO:0006508">
    <property type="term" value="P:proteolysis"/>
    <property type="evidence" value="ECO:0007669"/>
    <property type="project" value="UniProtKB-KW"/>
</dbReference>
<evidence type="ECO:0000313" key="9">
    <source>
        <dbReference type="Proteomes" id="UP000178127"/>
    </source>
</evidence>
<sequence>MNQNEEFEKSLISEDPKTSFQKKLGVLLTFTGLFFSGYFLGVSGYEFDLTVQPFNVVVERNIPASSDVNFSKYWEKWDYSVEGKSKDELKKIYYGSISGMVESLGDPYTSFLAPTVNEVVNNAINGTYEGIGAELGFNDEDKLIVIAPLDGSPALNAGVRPGDRILKIEGQDTEGISLNEAVAQIRGEAGTFVNLTIQRDDKEPQEIKIKRGVITVASVTWRDMGDGTVYMKVGRFGGDTNKEWDKAVSEINIKVNELDAIIVDLRGNPGGYLESAVHLAGEFYRNKPVLYRETALGEQFEMKTNRNGFFTQVPAVFVLIDGGSASASEILAAALKSQINATLVGEKSFGKGTIQDAENFKDGSGLHITIEKWLTPEKVWVHKKPDVEGGIQPDITVEMTDDDIKAGLDKQLDKAVELSKQI</sequence>
<evidence type="ECO:0000313" key="8">
    <source>
        <dbReference type="EMBL" id="OGC53012.1"/>
    </source>
</evidence>
<keyword evidence="6" id="KW-0472">Membrane</keyword>
<dbReference type="Pfam" id="PF17820">
    <property type="entry name" value="PDZ_6"/>
    <property type="match status" value="1"/>
</dbReference>
<dbReference type="PANTHER" id="PTHR32060:SF30">
    <property type="entry name" value="CARBOXY-TERMINAL PROCESSING PROTEASE CTPA"/>
    <property type="match status" value="1"/>
</dbReference>
<proteinExistence type="inferred from homology"/>
<dbReference type="InterPro" id="IPR036034">
    <property type="entry name" value="PDZ_sf"/>
</dbReference>
<feature type="transmembrane region" description="Helical" evidence="6">
    <location>
        <begin position="24"/>
        <end position="45"/>
    </location>
</feature>
<keyword evidence="6" id="KW-1133">Transmembrane helix</keyword>
<dbReference type="InterPro" id="IPR005151">
    <property type="entry name" value="Tail-specific_protease"/>
</dbReference>
<dbReference type="Gene3D" id="2.30.42.10">
    <property type="match status" value="1"/>
</dbReference>
<dbReference type="PROSITE" id="PS50106">
    <property type="entry name" value="PDZ"/>
    <property type="match status" value="1"/>
</dbReference>
<dbReference type="GO" id="GO:0004175">
    <property type="term" value="F:endopeptidase activity"/>
    <property type="evidence" value="ECO:0007669"/>
    <property type="project" value="TreeGrafter"/>
</dbReference>
<accession>A0A1F4V731</accession>
<dbReference type="GO" id="GO:0030288">
    <property type="term" value="C:outer membrane-bounded periplasmic space"/>
    <property type="evidence" value="ECO:0007669"/>
    <property type="project" value="TreeGrafter"/>
</dbReference>
<dbReference type="AlphaFoldDB" id="A0A1F4V731"/>
<dbReference type="STRING" id="1802620.A3D91_01740"/>
<protein>
    <recommendedName>
        <fullName evidence="7">PDZ domain-containing protein</fullName>
    </recommendedName>
</protein>
<dbReference type="CDD" id="cd07560">
    <property type="entry name" value="Peptidase_S41_CPP"/>
    <property type="match status" value="1"/>
</dbReference>
<evidence type="ECO:0000256" key="1">
    <source>
        <dbReference type="ARBA" id="ARBA00009179"/>
    </source>
</evidence>
<reference evidence="8 9" key="1">
    <citation type="journal article" date="2016" name="Nat. Commun.">
        <title>Thousands of microbial genomes shed light on interconnected biogeochemical processes in an aquifer system.</title>
        <authorList>
            <person name="Anantharaman K."/>
            <person name="Brown C.T."/>
            <person name="Hug L.A."/>
            <person name="Sharon I."/>
            <person name="Castelle C.J."/>
            <person name="Probst A.J."/>
            <person name="Thomas B.C."/>
            <person name="Singh A."/>
            <person name="Wilkins M.J."/>
            <person name="Karaoz U."/>
            <person name="Brodie E.L."/>
            <person name="Williams K.H."/>
            <person name="Hubbard S.S."/>
            <person name="Banfield J.F."/>
        </authorList>
    </citation>
    <scope>NUCLEOTIDE SEQUENCE [LARGE SCALE GENOMIC DNA]</scope>
</reference>
<evidence type="ECO:0000256" key="2">
    <source>
        <dbReference type="ARBA" id="ARBA00022670"/>
    </source>
</evidence>
<dbReference type="SUPFAM" id="SSF52096">
    <property type="entry name" value="ClpP/crotonase"/>
    <property type="match status" value="1"/>
</dbReference>
<organism evidence="8 9">
    <name type="scientific">candidate division WWE3 bacterium RIFCSPHIGHO2_02_FULL_38_14</name>
    <dbReference type="NCBI Taxonomy" id="1802620"/>
    <lineage>
        <taxon>Bacteria</taxon>
        <taxon>Katanobacteria</taxon>
    </lineage>
</organism>
<dbReference type="GO" id="GO:0007165">
    <property type="term" value="P:signal transduction"/>
    <property type="evidence" value="ECO:0007669"/>
    <property type="project" value="TreeGrafter"/>
</dbReference>
<feature type="domain" description="PDZ" evidence="7">
    <location>
        <begin position="132"/>
        <end position="186"/>
    </location>
</feature>
<keyword evidence="4 5" id="KW-0720">Serine protease</keyword>
<dbReference type="CDD" id="cd06782">
    <property type="entry name" value="cpPDZ_CPP-like"/>
    <property type="match status" value="1"/>
</dbReference>
<keyword evidence="2 5" id="KW-0645">Protease</keyword>
<evidence type="ECO:0000256" key="3">
    <source>
        <dbReference type="ARBA" id="ARBA00022801"/>
    </source>
</evidence>
<comment type="similarity">
    <text evidence="1 5">Belongs to the peptidase S41A family.</text>
</comment>
<evidence type="ECO:0000256" key="4">
    <source>
        <dbReference type="ARBA" id="ARBA00022825"/>
    </source>
</evidence>
<dbReference type="InterPro" id="IPR004447">
    <property type="entry name" value="Peptidase_S41A"/>
</dbReference>
<evidence type="ECO:0000256" key="6">
    <source>
        <dbReference type="SAM" id="Phobius"/>
    </source>
</evidence>
<evidence type="ECO:0000256" key="5">
    <source>
        <dbReference type="RuleBase" id="RU004404"/>
    </source>
</evidence>
<dbReference type="SUPFAM" id="SSF50156">
    <property type="entry name" value="PDZ domain-like"/>
    <property type="match status" value="1"/>
</dbReference>
<dbReference type="Pfam" id="PF03572">
    <property type="entry name" value="Peptidase_S41"/>
    <property type="match status" value="1"/>
</dbReference>
<dbReference type="SMART" id="SM00228">
    <property type="entry name" value="PDZ"/>
    <property type="match status" value="1"/>
</dbReference>
<dbReference type="Proteomes" id="UP000178127">
    <property type="component" value="Unassembled WGS sequence"/>
</dbReference>
<dbReference type="GO" id="GO:0008236">
    <property type="term" value="F:serine-type peptidase activity"/>
    <property type="evidence" value="ECO:0007669"/>
    <property type="project" value="UniProtKB-KW"/>
</dbReference>
<comment type="caution">
    <text evidence="8">The sequence shown here is derived from an EMBL/GenBank/DDBJ whole genome shotgun (WGS) entry which is preliminary data.</text>
</comment>
<keyword evidence="3 5" id="KW-0378">Hydrolase</keyword>
<dbReference type="Gene3D" id="3.30.750.44">
    <property type="match status" value="1"/>
</dbReference>
<dbReference type="InterPro" id="IPR029045">
    <property type="entry name" value="ClpP/crotonase-like_dom_sf"/>
</dbReference>
<gene>
    <name evidence="8" type="ORF">A3D91_01740</name>
</gene>
<dbReference type="NCBIfam" id="TIGR00225">
    <property type="entry name" value="prc"/>
    <property type="match status" value="1"/>
</dbReference>
<dbReference type="PANTHER" id="PTHR32060">
    <property type="entry name" value="TAIL-SPECIFIC PROTEASE"/>
    <property type="match status" value="1"/>
</dbReference>
<dbReference type="InterPro" id="IPR041489">
    <property type="entry name" value="PDZ_6"/>
</dbReference>
<name>A0A1F4V731_UNCKA</name>
<keyword evidence="6" id="KW-0812">Transmembrane</keyword>
<dbReference type="EMBL" id="MEVD01000016">
    <property type="protein sequence ID" value="OGC53012.1"/>
    <property type="molecule type" value="Genomic_DNA"/>
</dbReference>